<dbReference type="Pfam" id="PF00535">
    <property type="entry name" value="Glycos_transf_2"/>
    <property type="match status" value="1"/>
</dbReference>
<evidence type="ECO:0000256" key="2">
    <source>
        <dbReference type="ARBA" id="ARBA00022475"/>
    </source>
</evidence>
<evidence type="ECO:0000256" key="4">
    <source>
        <dbReference type="ARBA" id="ARBA00022679"/>
    </source>
</evidence>
<keyword evidence="4 8" id="KW-0808">Transferase</keyword>
<dbReference type="GO" id="GO:0016757">
    <property type="term" value="F:glycosyltransferase activity"/>
    <property type="evidence" value="ECO:0007669"/>
    <property type="project" value="UniProtKB-KW"/>
</dbReference>
<feature type="transmembrane region" description="Helical" evidence="6">
    <location>
        <begin position="303"/>
        <end position="327"/>
    </location>
</feature>
<organism evidence="8 9">
    <name type="scientific">Fibrisoma montanum</name>
    <dbReference type="NCBI Taxonomy" id="2305895"/>
    <lineage>
        <taxon>Bacteria</taxon>
        <taxon>Pseudomonadati</taxon>
        <taxon>Bacteroidota</taxon>
        <taxon>Cytophagia</taxon>
        <taxon>Cytophagales</taxon>
        <taxon>Spirosomataceae</taxon>
        <taxon>Fibrisoma</taxon>
    </lineage>
</organism>
<gene>
    <name evidence="8" type="ORF">DYU11_22510</name>
</gene>
<evidence type="ECO:0000259" key="7">
    <source>
        <dbReference type="Pfam" id="PF00535"/>
    </source>
</evidence>
<sequence length="339" mass="37834">MQDSEPLLVSVLIAARNEEATLPASLRAVSRQEAPSTRYEVLIGNDQSTDRTGEVAAACIADQPRFRLFTIEPSTTGLAGKANVLAQLAHHARGHYLFFTDADTQVSADWIAAMRTSLAEPGVGLVAGVTLPRGHRPFHHLQTVDWLYNHTLTYLAGKFGIPVTAMGNNLAVSRAAYAAVGGYEALPFSVVEDFTLFRAIVKRGYGFRYRLDAHVLAYTQPVDTLGAWLQQRKRWMRGASALPLWMVASLYVHYLAGPLLLLLALIAPAPALGLYLLRFGLQTTTIFFGLHRLYQTNPPARRLWPYAVLFELYQLLMGPLSVAYYWLPTRITWKDRRYD</sequence>
<dbReference type="PANTHER" id="PTHR43646:SF2">
    <property type="entry name" value="GLYCOSYLTRANSFERASE 2-LIKE DOMAIN-CONTAINING PROTEIN"/>
    <property type="match status" value="1"/>
</dbReference>
<dbReference type="InterPro" id="IPR029044">
    <property type="entry name" value="Nucleotide-diphossugar_trans"/>
</dbReference>
<feature type="transmembrane region" description="Helical" evidence="6">
    <location>
        <begin position="272"/>
        <end position="291"/>
    </location>
</feature>
<evidence type="ECO:0000256" key="3">
    <source>
        <dbReference type="ARBA" id="ARBA00022676"/>
    </source>
</evidence>
<accession>A0A418M218</accession>
<dbReference type="GO" id="GO:0005886">
    <property type="term" value="C:plasma membrane"/>
    <property type="evidence" value="ECO:0007669"/>
    <property type="project" value="UniProtKB-SubCell"/>
</dbReference>
<evidence type="ECO:0000256" key="5">
    <source>
        <dbReference type="ARBA" id="ARBA00023136"/>
    </source>
</evidence>
<keyword evidence="9" id="KW-1185">Reference proteome</keyword>
<dbReference type="Gene3D" id="3.90.550.10">
    <property type="entry name" value="Spore Coat Polysaccharide Biosynthesis Protein SpsA, Chain A"/>
    <property type="match status" value="1"/>
</dbReference>
<feature type="transmembrane region" description="Helical" evidence="6">
    <location>
        <begin position="242"/>
        <end position="266"/>
    </location>
</feature>
<dbReference type="InterPro" id="IPR001173">
    <property type="entry name" value="Glyco_trans_2-like"/>
</dbReference>
<dbReference type="PANTHER" id="PTHR43646">
    <property type="entry name" value="GLYCOSYLTRANSFERASE"/>
    <property type="match status" value="1"/>
</dbReference>
<dbReference type="AlphaFoldDB" id="A0A418M218"/>
<keyword evidence="5 6" id="KW-0472">Membrane</keyword>
<dbReference type="Proteomes" id="UP000283523">
    <property type="component" value="Unassembled WGS sequence"/>
</dbReference>
<keyword evidence="6" id="KW-0812">Transmembrane</keyword>
<evidence type="ECO:0000313" key="9">
    <source>
        <dbReference type="Proteomes" id="UP000283523"/>
    </source>
</evidence>
<evidence type="ECO:0000256" key="6">
    <source>
        <dbReference type="SAM" id="Phobius"/>
    </source>
</evidence>
<feature type="domain" description="Glycosyltransferase 2-like" evidence="7">
    <location>
        <begin position="10"/>
        <end position="153"/>
    </location>
</feature>
<proteinExistence type="predicted"/>
<evidence type="ECO:0000256" key="1">
    <source>
        <dbReference type="ARBA" id="ARBA00004236"/>
    </source>
</evidence>
<dbReference type="OrthoDB" id="9800276at2"/>
<protein>
    <submittedName>
        <fullName evidence="8">Glycosyltransferase</fullName>
    </submittedName>
</protein>
<keyword evidence="6" id="KW-1133">Transmembrane helix</keyword>
<name>A0A418M218_9BACT</name>
<comment type="caution">
    <text evidence="8">The sequence shown here is derived from an EMBL/GenBank/DDBJ whole genome shotgun (WGS) entry which is preliminary data.</text>
</comment>
<comment type="subcellular location">
    <subcellularLocation>
        <location evidence="1">Cell membrane</location>
    </subcellularLocation>
</comment>
<reference evidence="8 9" key="1">
    <citation type="submission" date="2018-08" db="EMBL/GenBank/DDBJ databases">
        <title>Fibrisoma montanum sp. nov., isolated from Danxia mountain soil.</title>
        <authorList>
            <person name="Huang Y."/>
        </authorList>
    </citation>
    <scope>NUCLEOTIDE SEQUENCE [LARGE SCALE GENOMIC DNA]</scope>
    <source>
        <strain evidence="8 9">HYT19</strain>
    </source>
</reference>
<dbReference type="RefSeq" id="WP_119669990.1">
    <property type="nucleotide sequence ID" value="NZ_QXED01000007.1"/>
</dbReference>
<evidence type="ECO:0000313" key="8">
    <source>
        <dbReference type="EMBL" id="RIV19704.1"/>
    </source>
</evidence>
<dbReference type="SUPFAM" id="SSF53448">
    <property type="entry name" value="Nucleotide-diphospho-sugar transferases"/>
    <property type="match status" value="1"/>
</dbReference>
<keyword evidence="2" id="KW-1003">Cell membrane</keyword>
<keyword evidence="3" id="KW-0328">Glycosyltransferase</keyword>
<dbReference type="EMBL" id="QXED01000007">
    <property type="protein sequence ID" value="RIV19704.1"/>
    <property type="molecule type" value="Genomic_DNA"/>
</dbReference>